<dbReference type="PANTHER" id="PTHR37957">
    <property type="entry name" value="BLR7070 PROTEIN"/>
    <property type="match status" value="1"/>
</dbReference>
<dbReference type="PANTHER" id="PTHR37957:SF1">
    <property type="entry name" value="PHYTASE-LIKE DOMAIN-CONTAINING PROTEIN"/>
    <property type="match status" value="1"/>
</dbReference>
<evidence type="ECO:0000313" key="2">
    <source>
        <dbReference type="EMBL" id="MPM69328.1"/>
    </source>
</evidence>
<proteinExistence type="predicted"/>
<sequence length="294" mass="32423">MQPLLGPGQHAYANARLAEPGMAVPDAEALRVIPNTDRVLWASEGDFSRGFGPELNEMRREGTWLRDWPLPDMLRLPPRHDKAVRETPPQGPRGGLTLEGMALSPDARTLWLSMEGPLLQDGEMSSPGQTGAPVRITAFDVPTRKAVRQIAYLPDAVSASVQWLRPRPINGVSDILADGPDHLLVLERSFSVDEGWGARLYRIAVHHPGTDNAATDVLRMRRLIDGQYRTVPKQLVLDFAKLGLRSVDNLEGMTWGSPLASGERVLLLVSDNNFNPAEVTQFIALAEQPRCHVE</sequence>
<comment type="caution">
    <text evidence="2">The sequence shown here is derived from an EMBL/GenBank/DDBJ whole genome shotgun (WGS) entry which is preliminary data.</text>
</comment>
<organism evidence="2">
    <name type="scientific">bioreactor metagenome</name>
    <dbReference type="NCBI Taxonomy" id="1076179"/>
    <lineage>
        <taxon>unclassified sequences</taxon>
        <taxon>metagenomes</taxon>
        <taxon>ecological metagenomes</taxon>
    </lineage>
</organism>
<accession>A0A645BW47</accession>
<feature type="domain" description="Phytase-like" evidence="1">
    <location>
        <begin position="25"/>
        <end position="274"/>
    </location>
</feature>
<gene>
    <name evidence="2" type="ORF">SDC9_116273</name>
</gene>
<reference evidence="2" key="1">
    <citation type="submission" date="2019-08" db="EMBL/GenBank/DDBJ databases">
        <authorList>
            <person name="Kucharzyk K."/>
            <person name="Murdoch R.W."/>
            <person name="Higgins S."/>
            <person name="Loffler F."/>
        </authorList>
    </citation>
    <scope>NUCLEOTIDE SEQUENCE</scope>
</reference>
<dbReference type="AlphaFoldDB" id="A0A645BW47"/>
<dbReference type="Pfam" id="PF13449">
    <property type="entry name" value="Phytase-like"/>
    <property type="match status" value="1"/>
</dbReference>
<dbReference type="InterPro" id="IPR027372">
    <property type="entry name" value="Phytase-like_dom"/>
</dbReference>
<name>A0A645BW47_9ZZZZ</name>
<evidence type="ECO:0000259" key="1">
    <source>
        <dbReference type="Pfam" id="PF13449"/>
    </source>
</evidence>
<dbReference type="EMBL" id="VSSQ01022797">
    <property type="protein sequence ID" value="MPM69328.1"/>
    <property type="molecule type" value="Genomic_DNA"/>
</dbReference>
<protein>
    <recommendedName>
        <fullName evidence="1">Phytase-like domain-containing protein</fullName>
    </recommendedName>
</protein>